<dbReference type="RefSeq" id="WP_330129956.1">
    <property type="nucleotide sequence ID" value="NZ_JAUHLI010000018.1"/>
</dbReference>
<dbReference type="EMBL" id="JAUHLI010000018">
    <property type="protein sequence ID" value="MEE2002910.1"/>
    <property type="molecule type" value="Genomic_DNA"/>
</dbReference>
<accession>A0ABU7J9L5</accession>
<dbReference type="Proteomes" id="UP001336314">
    <property type="component" value="Unassembled WGS sequence"/>
</dbReference>
<comment type="caution">
    <text evidence="1">The sequence shown here is derived from an EMBL/GenBank/DDBJ whole genome shotgun (WGS) entry which is preliminary data.</text>
</comment>
<reference evidence="1 2" key="1">
    <citation type="submission" date="2023-07" db="EMBL/GenBank/DDBJ databases">
        <title>Alkalimonas sp., MEB108 novel, alkaliphilic bacterium isolated from Lonar Lake, India.</title>
        <authorList>
            <person name="Joshi A."/>
            <person name="Thite S."/>
        </authorList>
    </citation>
    <scope>NUCLEOTIDE SEQUENCE [LARGE SCALE GENOMIC DNA]</scope>
    <source>
        <strain evidence="1 2">MEB108</strain>
    </source>
</reference>
<organism evidence="1 2">
    <name type="scientific">Alkalimonas cellulosilytica</name>
    <dbReference type="NCBI Taxonomy" id="3058395"/>
    <lineage>
        <taxon>Bacteria</taxon>
        <taxon>Pseudomonadati</taxon>
        <taxon>Pseudomonadota</taxon>
        <taxon>Gammaproteobacteria</taxon>
        <taxon>Alkalimonas</taxon>
    </lineage>
</organism>
<evidence type="ECO:0000313" key="1">
    <source>
        <dbReference type="EMBL" id="MEE2002910.1"/>
    </source>
</evidence>
<evidence type="ECO:0000313" key="2">
    <source>
        <dbReference type="Proteomes" id="UP001336314"/>
    </source>
</evidence>
<sequence length="120" mass="13520">MKQQSIDAIDLAGTKAKGTRPWFLADQQTEQVLSIAMALATELAVTRERLTTLEAILVQQRVLSKDAIEEYRPSKQETAERSAAMQEYLARILRIVQQDKESIGAQDKSMEQIQAELTRS</sequence>
<name>A0ABU7J9L5_9GAMM</name>
<protein>
    <submittedName>
        <fullName evidence="1">Uncharacterized protein</fullName>
    </submittedName>
</protein>
<proteinExistence type="predicted"/>
<gene>
    <name evidence="1" type="ORF">QWY20_15745</name>
</gene>
<keyword evidence="2" id="KW-1185">Reference proteome</keyword>